<reference evidence="1 2" key="1">
    <citation type="journal article" date="2018" name="Sci. Data">
        <title>The draft genome sequence of cork oak.</title>
        <authorList>
            <person name="Ramos A.M."/>
            <person name="Usie A."/>
            <person name="Barbosa P."/>
            <person name="Barros P.M."/>
            <person name="Capote T."/>
            <person name="Chaves I."/>
            <person name="Simoes F."/>
            <person name="Abreu I."/>
            <person name="Carrasquinho I."/>
            <person name="Faro C."/>
            <person name="Guimaraes J.B."/>
            <person name="Mendonca D."/>
            <person name="Nobrega F."/>
            <person name="Rodrigues L."/>
            <person name="Saibo N.J.M."/>
            <person name="Varela M.C."/>
            <person name="Egas C."/>
            <person name="Matos J."/>
            <person name="Miguel C.M."/>
            <person name="Oliveira M.M."/>
            <person name="Ricardo C.P."/>
            <person name="Goncalves S."/>
        </authorList>
    </citation>
    <scope>NUCLEOTIDE SEQUENCE [LARGE SCALE GENOMIC DNA]</scope>
    <source>
        <strain evidence="2">cv. HL8</strain>
    </source>
</reference>
<sequence>MNRRIRASTKPFSYSSPFRSELFHKYLKPGVVDLSPPYVISIVLHRCRSTNSGQRLHRRYPLLHRQDLQPALSQVEEARGG</sequence>
<name>A0AAW0LHL9_QUESU</name>
<comment type="caution">
    <text evidence="1">The sequence shown here is derived from an EMBL/GenBank/DDBJ whole genome shotgun (WGS) entry which is preliminary data.</text>
</comment>
<keyword evidence="2" id="KW-1185">Reference proteome</keyword>
<protein>
    <submittedName>
        <fullName evidence="1">Uncharacterized protein</fullName>
    </submittedName>
</protein>
<dbReference type="Gramene" id="rna-CFP56_35159">
    <property type="protein sequence ID" value="cds-POE57301.1"/>
    <property type="gene ID" value="gene-CFP56_35159"/>
</dbReference>
<dbReference type="AlphaFoldDB" id="A0AAW0LHL9"/>
<evidence type="ECO:0000313" key="1">
    <source>
        <dbReference type="EMBL" id="KAK7850409.1"/>
    </source>
</evidence>
<organism evidence="1 2">
    <name type="scientific">Quercus suber</name>
    <name type="common">Cork oak</name>
    <dbReference type="NCBI Taxonomy" id="58331"/>
    <lineage>
        <taxon>Eukaryota</taxon>
        <taxon>Viridiplantae</taxon>
        <taxon>Streptophyta</taxon>
        <taxon>Embryophyta</taxon>
        <taxon>Tracheophyta</taxon>
        <taxon>Spermatophyta</taxon>
        <taxon>Magnoliopsida</taxon>
        <taxon>eudicotyledons</taxon>
        <taxon>Gunneridae</taxon>
        <taxon>Pentapetalae</taxon>
        <taxon>rosids</taxon>
        <taxon>fabids</taxon>
        <taxon>Fagales</taxon>
        <taxon>Fagaceae</taxon>
        <taxon>Quercus</taxon>
    </lineage>
</organism>
<accession>A0AAW0LHL9</accession>
<dbReference type="EMBL" id="PKMF04000101">
    <property type="protein sequence ID" value="KAK7850409.1"/>
    <property type="molecule type" value="Genomic_DNA"/>
</dbReference>
<dbReference type="Proteomes" id="UP000237347">
    <property type="component" value="Unassembled WGS sequence"/>
</dbReference>
<dbReference type="Gramene" id="rna-CFP56_39158">
    <property type="protein sequence ID" value="cds-POF04624.1"/>
    <property type="gene ID" value="gene-CFP56_39158"/>
</dbReference>
<gene>
    <name evidence="1" type="ORF">CFP56_001016</name>
</gene>
<evidence type="ECO:0000313" key="2">
    <source>
        <dbReference type="Proteomes" id="UP000237347"/>
    </source>
</evidence>
<proteinExistence type="predicted"/>